<accession>A0ABW5G6E4</accession>
<evidence type="ECO:0000313" key="4">
    <source>
        <dbReference type="Proteomes" id="UP001597417"/>
    </source>
</evidence>
<dbReference type="Proteomes" id="UP001597417">
    <property type="component" value="Unassembled WGS sequence"/>
</dbReference>
<reference evidence="4" key="1">
    <citation type="journal article" date="2019" name="Int. J. Syst. Evol. Microbiol.">
        <title>The Global Catalogue of Microorganisms (GCM) 10K type strain sequencing project: providing services to taxonomists for standard genome sequencing and annotation.</title>
        <authorList>
            <consortium name="The Broad Institute Genomics Platform"/>
            <consortium name="The Broad Institute Genome Sequencing Center for Infectious Disease"/>
            <person name="Wu L."/>
            <person name="Ma J."/>
        </authorList>
    </citation>
    <scope>NUCLEOTIDE SEQUENCE [LARGE SCALE GENOMIC DNA]</scope>
    <source>
        <strain evidence="4">CGMCC 4.7645</strain>
    </source>
</reference>
<dbReference type="RefSeq" id="WP_378270337.1">
    <property type="nucleotide sequence ID" value="NZ_JBHUKR010000022.1"/>
</dbReference>
<name>A0ABW5G6E4_9PSEU</name>
<feature type="coiled-coil region" evidence="1">
    <location>
        <begin position="27"/>
        <end position="54"/>
    </location>
</feature>
<feature type="compositionally biased region" description="Polar residues" evidence="2">
    <location>
        <begin position="195"/>
        <end position="206"/>
    </location>
</feature>
<evidence type="ECO:0000256" key="2">
    <source>
        <dbReference type="SAM" id="MobiDB-lite"/>
    </source>
</evidence>
<comment type="caution">
    <text evidence="3">The sequence shown here is derived from an EMBL/GenBank/DDBJ whole genome shotgun (WGS) entry which is preliminary data.</text>
</comment>
<evidence type="ECO:0000256" key="1">
    <source>
        <dbReference type="SAM" id="Coils"/>
    </source>
</evidence>
<proteinExistence type="predicted"/>
<protein>
    <submittedName>
        <fullName evidence="3">Uncharacterized protein</fullName>
    </submittedName>
</protein>
<feature type="region of interest" description="Disordered" evidence="2">
    <location>
        <begin position="185"/>
        <end position="206"/>
    </location>
</feature>
<evidence type="ECO:0000313" key="3">
    <source>
        <dbReference type="EMBL" id="MFD2421642.1"/>
    </source>
</evidence>
<keyword evidence="4" id="KW-1185">Reference proteome</keyword>
<gene>
    <name evidence="3" type="ORF">ACFSXZ_35455</name>
</gene>
<organism evidence="3 4">
    <name type="scientific">Amycolatopsis pigmentata</name>
    <dbReference type="NCBI Taxonomy" id="450801"/>
    <lineage>
        <taxon>Bacteria</taxon>
        <taxon>Bacillati</taxon>
        <taxon>Actinomycetota</taxon>
        <taxon>Actinomycetes</taxon>
        <taxon>Pseudonocardiales</taxon>
        <taxon>Pseudonocardiaceae</taxon>
        <taxon>Amycolatopsis</taxon>
    </lineage>
</organism>
<keyword evidence="1" id="KW-0175">Coiled coil</keyword>
<sequence>MADSVDPRAELRAQILGDMWVTHPAALRMLDHAVEVAGEEIERLRAETAAMRAELNRIAGLDDAAPSRSWREGGWEDITVAGHQFASAYYSGAEADHLGSLATRLQDTITAALDPCDGVHVGLRGSDACRRCGDTGEDMRVWRDTAGIDWAEDPTNSGHLLVLLDGKPASFAIPTPREHVEQRFGPLTLRPALSPQENSETPGETR</sequence>
<dbReference type="EMBL" id="JBHUKR010000022">
    <property type="protein sequence ID" value="MFD2421642.1"/>
    <property type="molecule type" value="Genomic_DNA"/>
</dbReference>